<dbReference type="PROSITE" id="PS51257">
    <property type="entry name" value="PROKAR_LIPOPROTEIN"/>
    <property type="match status" value="1"/>
</dbReference>
<keyword evidence="1" id="KW-0732">Signal</keyword>
<dbReference type="RefSeq" id="XP_046119846.1">
    <property type="nucleotide sequence ID" value="XM_046260436.1"/>
</dbReference>
<keyword evidence="3" id="KW-1185">Reference proteome</keyword>
<proteinExistence type="predicted"/>
<evidence type="ECO:0008006" key="4">
    <source>
        <dbReference type="Google" id="ProtNLM"/>
    </source>
</evidence>
<dbReference type="GeneID" id="70291339"/>
<evidence type="ECO:0000256" key="1">
    <source>
        <dbReference type="SAM" id="SignalP"/>
    </source>
</evidence>
<protein>
    <recommendedName>
        <fullName evidence="4">Secreted protein</fullName>
    </recommendedName>
</protein>
<dbReference type="EMBL" id="MU251249">
    <property type="protein sequence ID" value="KAG9255922.1"/>
    <property type="molecule type" value="Genomic_DNA"/>
</dbReference>
<dbReference type="AlphaFoldDB" id="A0A9P7ZQD9"/>
<comment type="caution">
    <text evidence="2">The sequence shown here is derived from an EMBL/GenBank/DDBJ whole genome shotgun (WGS) entry which is preliminary data.</text>
</comment>
<gene>
    <name evidence="2" type="ORF">F5Z01DRAFT_525121</name>
</gene>
<evidence type="ECO:0000313" key="2">
    <source>
        <dbReference type="EMBL" id="KAG9255922.1"/>
    </source>
</evidence>
<reference evidence="2" key="1">
    <citation type="journal article" date="2021" name="IMA Fungus">
        <title>Genomic characterization of three marine fungi, including Emericellopsis atlantica sp. nov. with signatures of a generalist lifestyle and marine biomass degradation.</title>
        <authorList>
            <person name="Hagestad O.C."/>
            <person name="Hou L."/>
            <person name="Andersen J.H."/>
            <person name="Hansen E.H."/>
            <person name="Altermark B."/>
            <person name="Li C."/>
            <person name="Kuhnert E."/>
            <person name="Cox R.J."/>
            <person name="Crous P.W."/>
            <person name="Spatafora J.W."/>
            <person name="Lail K."/>
            <person name="Amirebrahimi M."/>
            <person name="Lipzen A."/>
            <person name="Pangilinan J."/>
            <person name="Andreopoulos W."/>
            <person name="Hayes R.D."/>
            <person name="Ng V."/>
            <person name="Grigoriev I.V."/>
            <person name="Jackson S.A."/>
            <person name="Sutton T.D.S."/>
            <person name="Dobson A.D.W."/>
            <person name="Rama T."/>
        </authorList>
    </citation>
    <scope>NUCLEOTIDE SEQUENCE</scope>
    <source>
        <strain evidence="2">TS7</strain>
    </source>
</reference>
<dbReference type="Proteomes" id="UP000887229">
    <property type="component" value="Unassembled WGS sequence"/>
</dbReference>
<organism evidence="2 3">
    <name type="scientific">Emericellopsis atlantica</name>
    <dbReference type="NCBI Taxonomy" id="2614577"/>
    <lineage>
        <taxon>Eukaryota</taxon>
        <taxon>Fungi</taxon>
        <taxon>Dikarya</taxon>
        <taxon>Ascomycota</taxon>
        <taxon>Pezizomycotina</taxon>
        <taxon>Sordariomycetes</taxon>
        <taxon>Hypocreomycetidae</taxon>
        <taxon>Hypocreales</taxon>
        <taxon>Bionectriaceae</taxon>
        <taxon>Emericellopsis</taxon>
    </lineage>
</organism>
<sequence>MRIAQLTLVGLVGEILHAPASGAACARDPRRCAGHPPHHAVLDLGASGFPIPACLPLPSFWAISTTTTSLATHEPTQSQSGLISIHSSELTPILARICQPANHLASWTPSRSRCRRHCLAAKDRSHSSTYHGIYAIAGGVETGPWIRRPETCMRAG</sequence>
<evidence type="ECO:0000313" key="3">
    <source>
        <dbReference type="Proteomes" id="UP000887229"/>
    </source>
</evidence>
<accession>A0A9P7ZQD9</accession>
<name>A0A9P7ZQD9_9HYPO</name>
<feature type="signal peptide" evidence="1">
    <location>
        <begin position="1"/>
        <end position="22"/>
    </location>
</feature>
<feature type="chain" id="PRO_5040496527" description="Secreted protein" evidence="1">
    <location>
        <begin position="23"/>
        <end position="156"/>
    </location>
</feature>